<dbReference type="InterPro" id="IPR003615">
    <property type="entry name" value="HNH_nuc"/>
</dbReference>
<evidence type="ECO:0008006" key="4">
    <source>
        <dbReference type="Google" id="ProtNLM"/>
    </source>
</evidence>
<evidence type="ECO:0000313" key="3">
    <source>
        <dbReference type="Proteomes" id="UP000295627"/>
    </source>
</evidence>
<evidence type="ECO:0000256" key="1">
    <source>
        <dbReference type="SAM" id="MobiDB-lite"/>
    </source>
</evidence>
<feature type="region of interest" description="Disordered" evidence="1">
    <location>
        <begin position="21"/>
        <end position="46"/>
    </location>
</feature>
<dbReference type="Proteomes" id="UP000295627">
    <property type="component" value="Unassembled WGS sequence"/>
</dbReference>
<dbReference type="EMBL" id="RXLR01000023">
    <property type="protein sequence ID" value="TDH18079.1"/>
    <property type="molecule type" value="Genomic_DNA"/>
</dbReference>
<gene>
    <name evidence="2" type="ORF">EJ571_24350</name>
</gene>
<dbReference type="CDD" id="cd00085">
    <property type="entry name" value="HNHc"/>
    <property type="match status" value="1"/>
</dbReference>
<organism evidence="2 3">
    <name type="scientific">Mycobacteroides franklinii</name>
    <dbReference type="NCBI Taxonomy" id="948102"/>
    <lineage>
        <taxon>Bacteria</taxon>
        <taxon>Bacillati</taxon>
        <taxon>Actinomycetota</taxon>
        <taxon>Actinomycetes</taxon>
        <taxon>Mycobacteriales</taxon>
        <taxon>Mycobacteriaceae</taxon>
        <taxon>Mycobacteroides</taxon>
    </lineage>
</organism>
<comment type="caution">
    <text evidence="2">The sequence shown here is derived from an EMBL/GenBank/DDBJ whole genome shotgun (WGS) entry which is preliminary data.</text>
</comment>
<accession>A0A4R5P543</accession>
<sequence length="63" mass="6849">GGPTDIDNLTFACGPHHRLLGHGWTTRKRTDGTTEWTPPPQRDIGEVATGFHDHAELSTLGTD</sequence>
<evidence type="ECO:0000313" key="2">
    <source>
        <dbReference type="EMBL" id="TDH18079.1"/>
    </source>
</evidence>
<reference evidence="2 3" key="1">
    <citation type="journal article" date="2019" name="Sci. Rep.">
        <title>Extended insight into the Mycobacterium chelonae-abscessus complex through whole genome sequencing of Mycobacterium salmoniphilum outbreak and Mycobacterium salmoniphilum-like strains.</title>
        <authorList>
            <person name="Behra P.R.K."/>
            <person name="Das S."/>
            <person name="Pettersson B.M.F."/>
            <person name="Shirreff L."/>
            <person name="DuCote T."/>
            <person name="Jacobsson K.G."/>
            <person name="Ennis D.G."/>
            <person name="Kirsebom L.A."/>
        </authorList>
    </citation>
    <scope>NUCLEOTIDE SEQUENCE [LARGE SCALE GENOMIC DNA]</scope>
    <source>
        <strain evidence="2 3">DSM 45524</strain>
    </source>
</reference>
<feature type="non-terminal residue" evidence="2">
    <location>
        <position position="1"/>
    </location>
</feature>
<name>A0A4R5P543_9MYCO</name>
<dbReference type="AlphaFoldDB" id="A0A4R5P543"/>
<proteinExistence type="predicted"/>
<protein>
    <recommendedName>
        <fullName evidence="4">HNH endonuclease</fullName>
    </recommendedName>
</protein>